<dbReference type="SUPFAM" id="SSF103025">
    <property type="entry name" value="Folate-binding domain"/>
    <property type="match status" value="1"/>
</dbReference>
<dbReference type="AlphaFoldDB" id="A0A5C6E4G5"/>
<protein>
    <recommendedName>
        <fullName evidence="3">tRNA modification GTPase MnmE</fullName>
        <ecNumber evidence="3">3.6.-.-</ecNumber>
    </recommendedName>
</protein>
<comment type="caution">
    <text evidence="7">The sequence shown here is derived from an EMBL/GenBank/DDBJ whole genome shotgun (WGS) entry which is preliminary data.</text>
</comment>
<organism evidence="7 8">
    <name type="scientific">Novipirellula aureliae</name>
    <dbReference type="NCBI Taxonomy" id="2527966"/>
    <lineage>
        <taxon>Bacteria</taxon>
        <taxon>Pseudomonadati</taxon>
        <taxon>Planctomycetota</taxon>
        <taxon>Planctomycetia</taxon>
        <taxon>Pirellulales</taxon>
        <taxon>Pirellulaceae</taxon>
        <taxon>Novipirellula</taxon>
    </lineage>
</organism>
<evidence type="ECO:0000259" key="6">
    <source>
        <dbReference type="Pfam" id="PF12631"/>
    </source>
</evidence>
<dbReference type="Pfam" id="PF10396">
    <property type="entry name" value="TrmE_N"/>
    <property type="match status" value="1"/>
</dbReference>
<comment type="cofactor">
    <cofactor evidence="3">
        <name>K(+)</name>
        <dbReference type="ChEBI" id="CHEBI:29103"/>
    </cofactor>
    <text evidence="3">Binds 1 potassium ion per subunit.</text>
</comment>
<dbReference type="GO" id="GO:0002098">
    <property type="term" value="P:tRNA wobble uridine modification"/>
    <property type="evidence" value="ECO:0007669"/>
    <property type="project" value="TreeGrafter"/>
</dbReference>
<feature type="binding site" evidence="3">
    <location>
        <begin position="282"/>
        <end position="285"/>
    </location>
    <ligand>
        <name>GTP</name>
        <dbReference type="ChEBI" id="CHEBI:37565"/>
    </ligand>
</feature>
<dbReference type="Pfam" id="PF01926">
    <property type="entry name" value="MMR_HSR1"/>
    <property type="match status" value="1"/>
</dbReference>
<keyword evidence="2 3" id="KW-0342">GTP-binding</keyword>
<evidence type="ECO:0000259" key="4">
    <source>
        <dbReference type="Pfam" id="PF01926"/>
    </source>
</evidence>
<dbReference type="Gene3D" id="3.40.50.300">
    <property type="entry name" value="P-loop containing nucleotide triphosphate hydrolases"/>
    <property type="match status" value="1"/>
</dbReference>
<dbReference type="EMBL" id="SJPY01000002">
    <property type="protein sequence ID" value="TWU43720.1"/>
    <property type="molecule type" value="Genomic_DNA"/>
</dbReference>
<dbReference type="InterPro" id="IPR006073">
    <property type="entry name" value="GTP-bd"/>
</dbReference>
<feature type="domain" description="MnmE helical" evidence="6">
    <location>
        <begin position="125"/>
        <end position="465"/>
    </location>
</feature>
<dbReference type="SUPFAM" id="SSF52540">
    <property type="entry name" value="P-loop containing nucleoside triphosphate hydrolases"/>
    <property type="match status" value="1"/>
</dbReference>
<dbReference type="SUPFAM" id="SSF116878">
    <property type="entry name" value="TrmE connector domain"/>
    <property type="match status" value="1"/>
</dbReference>
<evidence type="ECO:0000259" key="5">
    <source>
        <dbReference type="Pfam" id="PF10396"/>
    </source>
</evidence>
<comment type="function">
    <text evidence="3">Exhibits a very high intrinsic GTPase hydrolysis rate. Involved in the addition of a carboxymethylaminomethyl (cmnm) group at the wobble position (U34) of certain tRNAs, forming tRNA-cmnm(5)s(2)U34.</text>
</comment>
<keyword evidence="3" id="KW-0963">Cytoplasm</keyword>
<feature type="domain" description="G" evidence="4">
    <location>
        <begin position="221"/>
        <end position="337"/>
    </location>
</feature>
<dbReference type="GO" id="GO:0046872">
    <property type="term" value="F:metal ion binding"/>
    <property type="evidence" value="ECO:0007669"/>
    <property type="project" value="UniProtKB-KW"/>
</dbReference>
<dbReference type="InterPro" id="IPR027417">
    <property type="entry name" value="P-loop_NTPase"/>
</dbReference>
<feature type="binding site" evidence="3">
    <location>
        <position position="468"/>
    </location>
    <ligand>
        <name>(6S)-5-formyl-5,6,7,8-tetrahydrofolate</name>
        <dbReference type="ChEBI" id="CHEBI:57457"/>
    </ligand>
</feature>
<dbReference type="InterPro" id="IPR004520">
    <property type="entry name" value="GTPase_MnmE"/>
</dbReference>
<dbReference type="InterPro" id="IPR027368">
    <property type="entry name" value="MnmE_dom2"/>
</dbReference>
<evidence type="ECO:0000256" key="1">
    <source>
        <dbReference type="ARBA" id="ARBA00022741"/>
    </source>
</evidence>
<keyword evidence="3" id="KW-0460">Magnesium</keyword>
<dbReference type="Pfam" id="PF12631">
    <property type="entry name" value="MnmE_helical"/>
    <property type="match status" value="1"/>
</dbReference>
<accession>A0A5C6E4G5</accession>
<feature type="binding site" evidence="3">
    <location>
        <position position="232"/>
    </location>
    <ligand>
        <name>Mg(2+)</name>
        <dbReference type="ChEBI" id="CHEBI:18420"/>
    </ligand>
</feature>
<evidence type="ECO:0000256" key="2">
    <source>
        <dbReference type="ARBA" id="ARBA00023134"/>
    </source>
</evidence>
<proteinExistence type="inferred from homology"/>
<keyword evidence="3 7" id="KW-0378">Hydrolase</keyword>
<feature type="binding site" evidence="3">
    <location>
        <position position="122"/>
    </location>
    <ligand>
        <name>(6S)-5-formyl-5,6,7,8-tetrahydrofolate</name>
        <dbReference type="ChEBI" id="CHEBI:57457"/>
    </ligand>
</feature>
<keyword evidence="3" id="KW-0479">Metal-binding</keyword>
<keyword evidence="3" id="KW-0819">tRNA processing</keyword>
<feature type="binding site" evidence="3">
    <location>
        <begin position="247"/>
        <end position="253"/>
    </location>
    <ligand>
        <name>GTP</name>
        <dbReference type="ChEBI" id="CHEBI:37565"/>
    </ligand>
</feature>
<evidence type="ECO:0000313" key="8">
    <source>
        <dbReference type="Proteomes" id="UP000315471"/>
    </source>
</evidence>
<feature type="binding site" evidence="3">
    <location>
        <begin position="228"/>
        <end position="233"/>
    </location>
    <ligand>
        <name>GTP</name>
        <dbReference type="ChEBI" id="CHEBI:37565"/>
    </ligand>
</feature>
<evidence type="ECO:0000256" key="3">
    <source>
        <dbReference type="HAMAP-Rule" id="MF_00379"/>
    </source>
</evidence>
<dbReference type="PANTHER" id="PTHR42714:SF2">
    <property type="entry name" value="TRNA MODIFICATION GTPASE GTPBP3, MITOCHONDRIAL"/>
    <property type="match status" value="1"/>
</dbReference>
<gene>
    <name evidence="7" type="primary">mnmE_1</name>
    <name evidence="3" type="synonym">mnmE</name>
    <name evidence="3" type="synonym">trmE</name>
    <name evidence="7" type="ORF">Q31b_12490</name>
</gene>
<keyword evidence="1 3" id="KW-0547">Nucleotide-binding</keyword>
<keyword evidence="3" id="KW-0630">Potassium</keyword>
<dbReference type="RefSeq" id="WP_146598807.1">
    <property type="nucleotide sequence ID" value="NZ_SJPY01000002.1"/>
</dbReference>
<dbReference type="InterPro" id="IPR018948">
    <property type="entry name" value="GTP-bd_TrmE_N"/>
</dbReference>
<comment type="subunit">
    <text evidence="3">Homodimer. Heterotetramer of two MnmE and two MnmG subunits.</text>
</comment>
<comment type="similarity">
    <text evidence="3">Belongs to the TRAFAC class TrmE-Era-EngA-EngB-Septin-like GTPase superfamily. TrmE GTPase family.</text>
</comment>
<dbReference type="PANTHER" id="PTHR42714">
    <property type="entry name" value="TRNA MODIFICATION GTPASE GTPBP3"/>
    <property type="match status" value="1"/>
</dbReference>
<sequence>MLDSNETIVAIASPSTPSARGIVRLSGESVLSVLQSLSIDLPSEHGARAINTRLDLEDPLGIINVTLLLWPSRRSYTGQPSAEIHTYGSLPILQSIVQRLTASGARAARPGEFTMRAFLAGRLDLTQAEAVLGVIEAEGRGSLNQALEQLAGNLSRPLEQMRSMILDLLADVEAGLDFVDEDIEFISDDMLVKRLTDVRDSLKNIHSKLCNRGGASAMPIIVLRGEPNAGKSQLVNAIAGNDAAIVANVAGTTRDAVYVTTTIGGTTRDGTTRGGRKVQFVDTAGIEQETEDKTLDEIASASQGHADRAGLSADIRLWCVDLSAGDLSENQEKLRPFTLTGKRSVIDIWVATKTDLVSKHSPINGWVYTSAISGAGVAELKEQIESHLDARDQEETGSVIGTAARCSQSLNQAEQAISSAIELVANGDGHELVASDLRLAAECLGEVTGAVYTDDLLDRVFSRFCIGK</sequence>
<feature type="binding site" evidence="3">
    <location>
        <position position="24"/>
    </location>
    <ligand>
        <name>(6S)-5-formyl-5,6,7,8-tetrahydrofolate</name>
        <dbReference type="ChEBI" id="CHEBI:57457"/>
    </ligand>
</feature>
<name>A0A5C6E4G5_9BACT</name>
<feature type="domain" description="GTP-binding protein TrmE N-terminal" evidence="5">
    <location>
        <begin position="7"/>
        <end position="122"/>
    </location>
</feature>
<comment type="caution">
    <text evidence="3">Lacks conserved residue(s) required for the propagation of feature annotation.</text>
</comment>
<dbReference type="GO" id="GO:0005525">
    <property type="term" value="F:GTP binding"/>
    <property type="evidence" value="ECO:0007669"/>
    <property type="project" value="UniProtKB-UniRule"/>
</dbReference>
<evidence type="ECO:0000313" key="7">
    <source>
        <dbReference type="EMBL" id="TWU43720.1"/>
    </source>
</evidence>
<dbReference type="EC" id="3.6.-.-" evidence="3"/>
<dbReference type="HAMAP" id="MF_00379">
    <property type="entry name" value="GTPase_MnmE"/>
    <property type="match status" value="1"/>
</dbReference>
<comment type="subcellular location">
    <subcellularLocation>
        <location evidence="3">Cytoplasm</location>
    </subcellularLocation>
</comment>
<dbReference type="InterPro" id="IPR025867">
    <property type="entry name" value="MnmE_helical"/>
</dbReference>
<keyword evidence="8" id="KW-1185">Reference proteome</keyword>
<dbReference type="Gene3D" id="1.20.120.430">
    <property type="entry name" value="tRNA modification GTPase MnmE domain 2"/>
    <property type="match status" value="1"/>
</dbReference>
<reference evidence="7 8" key="1">
    <citation type="submission" date="2019-02" db="EMBL/GenBank/DDBJ databases">
        <title>Deep-cultivation of Planctomycetes and their phenomic and genomic characterization uncovers novel biology.</title>
        <authorList>
            <person name="Wiegand S."/>
            <person name="Jogler M."/>
            <person name="Boedeker C."/>
            <person name="Pinto D."/>
            <person name="Vollmers J."/>
            <person name="Rivas-Marin E."/>
            <person name="Kohn T."/>
            <person name="Peeters S.H."/>
            <person name="Heuer A."/>
            <person name="Rast P."/>
            <person name="Oberbeckmann S."/>
            <person name="Bunk B."/>
            <person name="Jeske O."/>
            <person name="Meyerdierks A."/>
            <person name="Storesund J.E."/>
            <person name="Kallscheuer N."/>
            <person name="Luecker S."/>
            <person name="Lage O.M."/>
            <person name="Pohl T."/>
            <person name="Merkel B.J."/>
            <person name="Hornburger P."/>
            <person name="Mueller R.-W."/>
            <person name="Bruemmer F."/>
            <person name="Labrenz M."/>
            <person name="Spormann A.M."/>
            <person name="Op Den Camp H."/>
            <person name="Overmann J."/>
            <person name="Amann R."/>
            <person name="Jetten M.S.M."/>
            <person name="Mascher T."/>
            <person name="Medema M.H."/>
            <person name="Devos D.P."/>
            <person name="Kaster A.-K."/>
            <person name="Ovreas L."/>
            <person name="Rohde M."/>
            <person name="Galperin M.Y."/>
            <person name="Jogler C."/>
        </authorList>
    </citation>
    <scope>NUCLEOTIDE SEQUENCE [LARGE SCALE GENOMIC DNA]</scope>
    <source>
        <strain evidence="7 8">Q31b</strain>
    </source>
</reference>
<dbReference type="InterPro" id="IPR027266">
    <property type="entry name" value="TrmE/GcvT-like"/>
</dbReference>
<dbReference type="Proteomes" id="UP000315471">
    <property type="component" value="Unassembled WGS sequence"/>
</dbReference>
<dbReference type="CDD" id="cd14858">
    <property type="entry name" value="TrmE_N"/>
    <property type="match status" value="1"/>
</dbReference>
<feature type="binding site" evidence="3">
    <location>
        <position position="253"/>
    </location>
    <ligand>
        <name>Mg(2+)</name>
        <dbReference type="ChEBI" id="CHEBI:18420"/>
    </ligand>
</feature>
<feature type="binding site" evidence="3">
    <location>
        <position position="83"/>
    </location>
    <ligand>
        <name>(6S)-5-formyl-5,6,7,8-tetrahydrofolate</name>
        <dbReference type="ChEBI" id="CHEBI:57457"/>
    </ligand>
</feature>
<dbReference type="GO" id="GO:0003924">
    <property type="term" value="F:GTPase activity"/>
    <property type="evidence" value="ECO:0007669"/>
    <property type="project" value="UniProtKB-UniRule"/>
</dbReference>
<dbReference type="OrthoDB" id="9805918at2"/>
<dbReference type="Gene3D" id="3.30.1360.120">
    <property type="entry name" value="Probable tRNA modification gtpase trme, domain 1"/>
    <property type="match status" value="1"/>
</dbReference>
<dbReference type="GO" id="GO:0005829">
    <property type="term" value="C:cytosol"/>
    <property type="evidence" value="ECO:0007669"/>
    <property type="project" value="TreeGrafter"/>
</dbReference>
<dbReference type="GO" id="GO:0030488">
    <property type="term" value="P:tRNA methylation"/>
    <property type="evidence" value="ECO:0007669"/>
    <property type="project" value="TreeGrafter"/>
</dbReference>